<dbReference type="Proteomes" id="UP000652761">
    <property type="component" value="Unassembled WGS sequence"/>
</dbReference>
<sequence length="166" mass="18105">ETCLRDFAQRLIIWAMSLVSLTLLFDLMSYFSPKTGLPGFSRDFIWHLTLEFCISGILQDLMQTSTAEAGLIGFAQQLLHAGLIGFAQQSGLTWHLSPEFCISGILQDLMQYSGAGAGLFGFAQQLFHVSGCLSAKGFDLVDHDSLLTKGDMGLAYRFGLLAKSLG</sequence>
<dbReference type="EMBL" id="NMUH01000562">
    <property type="protein sequence ID" value="MQL81356.1"/>
    <property type="molecule type" value="Genomic_DNA"/>
</dbReference>
<protein>
    <submittedName>
        <fullName evidence="2">Uncharacterized protein</fullName>
    </submittedName>
</protein>
<dbReference type="AlphaFoldDB" id="A0A843UH50"/>
<feature type="non-terminal residue" evidence="2">
    <location>
        <position position="166"/>
    </location>
</feature>
<proteinExistence type="predicted"/>
<keyword evidence="1" id="KW-0812">Transmembrane</keyword>
<keyword evidence="1" id="KW-1133">Transmembrane helix</keyword>
<keyword evidence="1" id="KW-0472">Membrane</keyword>
<comment type="caution">
    <text evidence="2">The sequence shown here is derived from an EMBL/GenBank/DDBJ whole genome shotgun (WGS) entry which is preliminary data.</text>
</comment>
<feature type="transmembrane region" description="Helical" evidence="1">
    <location>
        <begin position="12"/>
        <end position="32"/>
    </location>
</feature>
<evidence type="ECO:0000313" key="3">
    <source>
        <dbReference type="Proteomes" id="UP000652761"/>
    </source>
</evidence>
<evidence type="ECO:0000313" key="2">
    <source>
        <dbReference type="EMBL" id="MQL81356.1"/>
    </source>
</evidence>
<gene>
    <name evidence="2" type="ORF">Taro_013822</name>
</gene>
<keyword evidence="3" id="KW-1185">Reference proteome</keyword>
<reference evidence="2" key="1">
    <citation type="submission" date="2017-07" db="EMBL/GenBank/DDBJ databases">
        <title>Taro Niue Genome Assembly and Annotation.</title>
        <authorList>
            <person name="Atibalentja N."/>
            <person name="Keating K."/>
            <person name="Fields C.J."/>
        </authorList>
    </citation>
    <scope>NUCLEOTIDE SEQUENCE</scope>
    <source>
        <strain evidence="2">Niue_2</strain>
        <tissue evidence="2">Leaf</tissue>
    </source>
</reference>
<accession>A0A843UH50</accession>
<organism evidence="2 3">
    <name type="scientific">Colocasia esculenta</name>
    <name type="common">Wild taro</name>
    <name type="synonym">Arum esculentum</name>
    <dbReference type="NCBI Taxonomy" id="4460"/>
    <lineage>
        <taxon>Eukaryota</taxon>
        <taxon>Viridiplantae</taxon>
        <taxon>Streptophyta</taxon>
        <taxon>Embryophyta</taxon>
        <taxon>Tracheophyta</taxon>
        <taxon>Spermatophyta</taxon>
        <taxon>Magnoliopsida</taxon>
        <taxon>Liliopsida</taxon>
        <taxon>Araceae</taxon>
        <taxon>Aroideae</taxon>
        <taxon>Colocasieae</taxon>
        <taxon>Colocasia</taxon>
    </lineage>
</organism>
<evidence type="ECO:0000256" key="1">
    <source>
        <dbReference type="SAM" id="Phobius"/>
    </source>
</evidence>
<name>A0A843UH50_COLES</name>